<comment type="catalytic activity">
    <reaction evidence="8 9">
        <text>[[Fe-S] cluster scaffold protein carrying a second [4Fe-4S](2+) cluster] + N(6)-octanoyl-L-lysyl-[protein] + 2 oxidized [2Fe-2S]-[ferredoxin] + 2 S-adenosyl-L-methionine + 4 H(+) = [[Fe-S] cluster scaffold protein] + N(6)-[(R)-dihydrolipoyl]-L-lysyl-[protein] + 4 Fe(3+) + 2 hydrogen sulfide + 2 5'-deoxyadenosine + 2 L-methionine + 2 reduced [2Fe-2S]-[ferredoxin]</text>
        <dbReference type="Rhea" id="RHEA:16585"/>
        <dbReference type="Rhea" id="RHEA-COMP:9928"/>
        <dbReference type="Rhea" id="RHEA-COMP:10000"/>
        <dbReference type="Rhea" id="RHEA-COMP:10001"/>
        <dbReference type="Rhea" id="RHEA-COMP:10475"/>
        <dbReference type="Rhea" id="RHEA-COMP:14568"/>
        <dbReference type="Rhea" id="RHEA-COMP:14569"/>
        <dbReference type="ChEBI" id="CHEBI:15378"/>
        <dbReference type="ChEBI" id="CHEBI:17319"/>
        <dbReference type="ChEBI" id="CHEBI:29034"/>
        <dbReference type="ChEBI" id="CHEBI:29919"/>
        <dbReference type="ChEBI" id="CHEBI:33722"/>
        <dbReference type="ChEBI" id="CHEBI:33737"/>
        <dbReference type="ChEBI" id="CHEBI:33738"/>
        <dbReference type="ChEBI" id="CHEBI:57844"/>
        <dbReference type="ChEBI" id="CHEBI:59789"/>
        <dbReference type="ChEBI" id="CHEBI:78809"/>
        <dbReference type="ChEBI" id="CHEBI:83100"/>
        <dbReference type="EC" id="2.8.1.8"/>
    </reaction>
</comment>
<feature type="binding site" evidence="9">
    <location>
        <position position="273"/>
    </location>
    <ligand>
        <name>[4Fe-4S] cluster</name>
        <dbReference type="ChEBI" id="CHEBI:49883"/>
        <label>1</label>
    </ligand>
</feature>
<feature type="binding site" evidence="9">
    <location>
        <position position="41"/>
    </location>
    <ligand>
        <name>[4Fe-4S] cluster</name>
        <dbReference type="ChEBI" id="CHEBI:49883"/>
        <label>1</label>
    </ligand>
</feature>
<dbReference type="GO" id="GO:0016992">
    <property type="term" value="F:lipoate synthase activity"/>
    <property type="evidence" value="ECO:0007669"/>
    <property type="project" value="UniProtKB-UniRule"/>
</dbReference>
<dbReference type="GO" id="GO:0046872">
    <property type="term" value="F:metal ion binding"/>
    <property type="evidence" value="ECO:0007669"/>
    <property type="project" value="UniProtKB-KW"/>
</dbReference>
<dbReference type="PIRSF" id="PIRSF005963">
    <property type="entry name" value="Lipoyl_synth"/>
    <property type="match status" value="1"/>
</dbReference>
<dbReference type="NCBIfam" id="NF009544">
    <property type="entry name" value="PRK12928.1"/>
    <property type="match status" value="1"/>
</dbReference>
<evidence type="ECO:0000256" key="8">
    <source>
        <dbReference type="ARBA" id="ARBA00047326"/>
    </source>
</evidence>
<comment type="cofactor">
    <cofactor evidence="9">
        <name>[4Fe-4S] cluster</name>
        <dbReference type="ChEBI" id="CHEBI:49883"/>
    </cofactor>
    <text evidence="9">Binds 2 [4Fe-4S] clusters per subunit. One cluster is coordinated with 3 cysteines and an exchangeable S-adenosyl-L-methionine.</text>
</comment>
<dbReference type="InterPro" id="IPR003698">
    <property type="entry name" value="Lipoyl_synth"/>
</dbReference>
<keyword evidence="3 9" id="KW-0808">Transferase</keyword>
<dbReference type="NCBIfam" id="TIGR00510">
    <property type="entry name" value="lipA"/>
    <property type="match status" value="1"/>
</dbReference>
<dbReference type="FunFam" id="3.20.20.70:FF:000040">
    <property type="entry name" value="Lipoyl synthase"/>
    <property type="match status" value="1"/>
</dbReference>
<dbReference type="Gene3D" id="3.20.20.70">
    <property type="entry name" value="Aldolase class I"/>
    <property type="match status" value="1"/>
</dbReference>
<dbReference type="NCBIfam" id="NF004019">
    <property type="entry name" value="PRK05481.1"/>
    <property type="match status" value="1"/>
</dbReference>
<gene>
    <name evidence="9 11" type="primary">lipA</name>
    <name evidence="11" type="ORF">FHG85_01015</name>
</gene>
<dbReference type="GO" id="GO:0009249">
    <property type="term" value="P:protein lipoylation"/>
    <property type="evidence" value="ECO:0007669"/>
    <property type="project" value="UniProtKB-UniRule"/>
</dbReference>
<dbReference type="SFLD" id="SFLDS00029">
    <property type="entry name" value="Radical_SAM"/>
    <property type="match status" value="1"/>
</dbReference>
<dbReference type="UniPathway" id="UPA00538">
    <property type="reaction ID" value="UER00593"/>
</dbReference>
<dbReference type="GO" id="GO:0051539">
    <property type="term" value="F:4 iron, 4 sulfur cluster binding"/>
    <property type="evidence" value="ECO:0007669"/>
    <property type="project" value="UniProtKB-UniRule"/>
</dbReference>
<feature type="binding site" evidence="9">
    <location>
        <position position="62"/>
    </location>
    <ligand>
        <name>[4Fe-4S] cluster</name>
        <dbReference type="ChEBI" id="CHEBI:49883"/>
        <label>2</label>
        <note>4Fe-4S-S-AdoMet</note>
    </ligand>
</feature>
<evidence type="ECO:0000256" key="4">
    <source>
        <dbReference type="ARBA" id="ARBA00022691"/>
    </source>
</evidence>
<comment type="similarity">
    <text evidence="9">Belongs to the radical SAM superfamily. Lipoyl synthase family.</text>
</comment>
<dbReference type="InterPro" id="IPR006638">
    <property type="entry name" value="Elp3/MiaA/NifB-like_rSAM"/>
</dbReference>
<dbReference type="SUPFAM" id="SSF102114">
    <property type="entry name" value="Radical SAM enzymes"/>
    <property type="match status" value="1"/>
</dbReference>
<evidence type="ECO:0000256" key="7">
    <source>
        <dbReference type="ARBA" id="ARBA00023014"/>
    </source>
</evidence>
<dbReference type="InterPro" id="IPR058240">
    <property type="entry name" value="rSAM_sf"/>
</dbReference>
<evidence type="ECO:0000256" key="3">
    <source>
        <dbReference type="ARBA" id="ARBA00022679"/>
    </source>
</evidence>
<dbReference type="PROSITE" id="PS51918">
    <property type="entry name" value="RADICAL_SAM"/>
    <property type="match status" value="1"/>
</dbReference>
<proteinExistence type="inferred from homology"/>
<sequence>MGRLRKPEWLKIKLPGGEGYAQVNSVVKQHGLHTICSSGMCPNIAKCWGNGVATLMILGDICTRSCKFCATTTGKPLPPDPNEPIKVARTVKLMGLSYCVITSVDRDDLPDRGAAHWRDTVKVVKAENPGTSVEVLIPDFDGKSELIDIFLESQPDVVGHNLETVERLTPQVRTKASYGRSLQVLEYIAKRGFRVKSGIMLGLGETHEEVIQTLDDLLSVGCKMVTIGQYLQPRPNNLPVQRYVTPGEFDELKQIALEKGFEFAECGPLVRSSYHADKAKHLVKGCCS</sequence>
<keyword evidence="6 9" id="KW-0408">Iron</keyword>
<comment type="pathway">
    <text evidence="9">Protein modification; protein lipoylation via endogenous pathway; protein N(6)-(lipoyl)lysine from octanoyl-[acyl-carrier-protein]: step 2/2.</text>
</comment>
<dbReference type="InterPro" id="IPR013785">
    <property type="entry name" value="Aldolase_TIM"/>
</dbReference>
<dbReference type="Proteomes" id="UP000500961">
    <property type="component" value="Chromosome"/>
</dbReference>
<evidence type="ECO:0000256" key="5">
    <source>
        <dbReference type="ARBA" id="ARBA00022723"/>
    </source>
</evidence>
<feature type="binding site" evidence="9">
    <location>
        <position position="66"/>
    </location>
    <ligand>
        <name>[4Fe-4S] cluster</name>
        <dbReference type="ChEBI" id="CHEBI:49883"/>
        <label>2</label>
        <note>4Fe-4S-S-AdoMet</note>
    </ligand>
</feature>
<dbReference type="KEGG" id="ttz:FHG85_01015"/>
<feature type="binding site" evidence="9">
    <location>
        <position position="69"/>
    </location>
    <ligand>
        <name>[4Fe-4S] cluster</name>
        <dbReference type="ChEBI" id="CHEBI:49883"/>
        <label>2</label>
        <note>4Fe-4S-S-AdoMet</note>
    </ligand>
</feature>
<evidence type="ECO:0000259" key="10">
    <source>
        <dbReference type="PROSITE" id="PS51918"/>
    </source>
</evidence>
<dbReference type="CDD" id="cd01335">
    <property type="entry name" value="Radical_SAM"/>
    <property type="match status" value="1"/>
</dbReference>
<dbReference type="SFLD" id="SFLDF00271">
    <property type="entry name" value="lipoyl_synthase"/>
    <property type="match status" value="1"/>
</dbReference>
<keyword evidence="1 9" id="KW-0004">4Fe-4S</keyword>
<dbReference type="GO" id="GO:0005737">
    <property type="term" value="C:cytoplasm"/>
    <property type="evidence" value="ECO:0007669"/>
    <property type="project" value="UniProtKB-SubCell"/>
</dbReference>
<comment type="subcellular location">
    <subcellularLocation>
        <location evidence="9">Cytoplasm</location>
    </subcellularLocation>
</comment>
<name>A0A7D4CPP3_9BACT</name>
<keyword evidence="4 9" id="KW-0949">S-adenosyl-L-methionine</keyword>
<evidence type="ECO:0000256" key="1">
    <source>
        <dbReference type="ARBA" id="ARBA00022485"/>
    </source>
</evidence>
<dbReference type="Pfam" id="PF04055">
    <property type="entry name" value="Radical_SAM"/>
    <property type="match status" value="1"/>
</dbReference>
<reference evidence="11 12" key="1">
    <citation type="submission" date="2019-07" db="EMBL/GenBank/DDBJ databases">
        <title>Thalassofilum flectens gen. nov., sp. nov., a novel moderate thermophilic anaerobe from a shallow sea hot spring in Kunashir Island (Russia), representing a new family in the order Bacteroidales, and proposal of Thalassofilacea fam. nov.</title>
        <authorList>
            <person name="Kochetkova T.V."/>
            <person name="Podosokorskaya O.A."/>
            <person name="Novikov A."/>
            <person name="Elcheninov A.G."/>
            <person name="Toshchakov S.V."/>
            <person name="Kublanov I.V."/>
        </authorList>
    </citation>
    <scope>NUCLEOTIDE SEQUENCE [LARGE SCALE GENOMIC DNA]</scope>
    <source>
        <strain evidence="11 12">38-H</strain>
    </source>
</reference>
<protein>
    <recommendedName>
        <fullName evidence="9">Lipoyl synthase</fullName>
        <ecNumber evidence="9">2.8.1.8</ecNumber>
    </recommendedName>
    <alternativeName>
        <fullName evidence="9">Lip-syn</fullName>
        <shortName evidence="9">LS</shortName>
    </alternativeName>
    <alternativeName>
        <fullName evidence="9">Lipoate synthase</fullName>
    </alternativeName>
    <alternativeName>
        <fullName evidence="9">Lipoic acid synthase</fullName>
    </alternativeName>
    <alternativeName>
        <fullName evidence="9">Sulfur insertion protein LipA</fullName>
    </alternativeName>
</protein>
<keyword evidence="5 9" id="KW-0479">Metal-binding</keyword>
<keyword evidence="12" id="KW-1185">Reference proteome</keyword>
<dbReference type="PANTHER" id="PTHR10949">
    <property type="entry name" value="LIPOYL SYNTHASE"/>
    <property type="match status" value="1"/>
</dbReference>
<evidence type="ECO:0000256" key="6">
    <source>
        <dbReference type="ARBA" id="ARBA00023004"/>
    </source>
</evidence>
<evidence type="ECO:0000313" key="12">
    <source>
        <dbReference type="Proteomes" id="UP000500961"/>
    </source>
</evidence>
<feature type="binding site" evidence="9">
    <location>
        <position position="36"/>
    </location>
    <ligand>
        <name>[4Fe-4S] cluster</name>
        <dbReference type="ChEBI" id="CHEBI:49883"/>
        <label>1</label>
    </ligand>
</feature>
<feature type="domain" description="Radical SAM core" evidence="10">
    <location>
        <begin position="48"/>
        <end position="262"/>
    </location>
</feature>
<dbReference type="SFLD" id="SFLDG01058">
    <property type="entry name" value="lipoyl_synthase_like"/>
    <property type="match status" value="1"/>
</dbReference>
<accession>A0A7D4CPP3</accession>
<dbReference type="SMART" id="SM00729">
    <property type="entry name" value="Elp3"/>
    <property type="match status" value="1"/>
</dbReference>
<evidence type="ECO:0000256" key="9">
    <source>
        <dbReference type="HAMAP-Rule" id="MF_00206"/>
    </source>
</evidence>
<comment type="function">
    <text evidence="9">Catalyzes the radical-mediated insertion of two sulfur atoms into the C-6 and C-8 positions of the octanoyl moiety bound to the lipoyl domains of lipoate-dependent enzymes, thereby converting the octanoylated domains into lipoylated derivatives.</text>
</comment>
<keyword evidence="7 9" id="KW-0411">Iron-sulfur</keyword>
<keyword evidence="2 9" id="KW-0963">Cytoplasm</keyword>
<dbReference type="EMBL" id="CP041345">
    <property type="protein sequence ID" value="QKG78905.1"/>
    <property type="molecule type" value="Genomic_DNA"/>
</dbReference>
<dbReference type="PANTHER" id="PTHR10949:SF0">
    <property type="entry name" value="LIPOYL SYNTHASE, MITOCHONDRIAL"/>
    <property type="match status" value="1"/>
</dbReference>
<organism evidence="11 12">
    <name type="scientific">Tenuifilum thalassicum</name>
    <dbReference type="NCBI Taxonomy" id="2590900"/>
    <lineage>
        <taxon>Bacteria</taxon>
        <taxon>Pseudomonadati</taxon>
        <taxon>Bacteroidota</taxon>
        <taxon>Bacteroidia</taxon>
        <taxon>Bacteroidales</taxon>
        <taxon>Tenuifilaceae</taxon>
        <taxon>Tenuifilum</taxon>
    </lineage>
</organism>
<evidence type="ECO:0000256" key="2">
    <source>
        <dbReference type="ARBA" id="ARBA00022490"/>
    </source>
</evidence>
<dbReference type="HAMAP" id="MF_00206">
    <property type="entry name" value="Lipoyl_synth"/>
    <property type="match status" value="1"/>
</dbReference>
<dbReference type="EC" id="2.8.1.8" evidence="9"/>
<dbReference type="RefSeq" id="WP_173072420.1">
    <property type="nucleotide sequence ID" value="NZ_CP041345.1"/>
</dbReference>
<dbReference type="AlphaFoldDB" id="A0A7D4CPP3"/>
<feature type="binding site" evidence="9">
    <location>
        <position position="47"/>
    </location>
    <ligand>
        <name>[4Fe-4S] cluster</name>
        <dbReference type="ChEBI" id="CHEBI:49883"/>
        <label>1</label>
    </ligand>
</feature>
<dbReference type="InterPro" id="IPR007197">
    <property type="entry name" value="rSAM"/>
</dbReference>
<evidence type="ECO:0000313" key="11">
    <source>
        <dbReference type="EMBL" id="QKG78905.1"/>
    </source>
</evidence>